<comment type="caution">
    <text evidence="1">The sequence shown here is derived from an EMBL/GenBank/DDBJ whole genome shotgun (WGS) entry which is preliminary data.</text>
</comment>
<dbReference type="OrthoDB" id="2989999at2"/>
<reference evidence="1 2" key="1">
    <citation type="submission" date="2018-12" db="EMBL/GenBank/DDBJ databases">
        <authorList>
            <person name="Sun L."/>
            <person name="Chen Z."/>
        </authorList>
    </citation>
    <scope>NUCLEOTIDE SEQUENCE [LARGE SCALE GENOMIC DNA]</scope>
    <source>
        <strain evidence="1 2">3-5-3</strain>
    </source>
</reference>
<dbReference type="EMBL" id="RZNX01000013">
    <property type="protein sequence ID" value="RUT27952.1"/>
    <property type="molecule type" value="Genomic_DNA"/>
</dbReference>
<protein>
    <recommendedName>
        <fullName evidence="3">Radical SAM protein</fullName>
    </recommendedName>
</protein>
<dbReference type="RefSeq" id="WP_127200872.1">
    <property type="nucleotide sequence ID" value="NZ_RZNX01000013.1"/>
</dbReference>
<accession>A0A3S1B5X2</accession>
<dbReference type="Proteomes" id="UP000272464">
    <property type="component" value="Unassembled WGS sequence"/>
</dbReference>
<dbReference type="AlphaFoldDB" id="A0A3S1B5X2"/>
<evidence type="ECO:0000313" key="2">
    <source>
        <dbReference type="Proteomes" id="UP000272464"/>
    </source>
</evidence>
<sequence>MDVFVYDSRLGIKVPEFETPFEELPLMERRGIIETWEDIRGQIPTRVMQLEKVIVTKLGELGEENNFAISCKINSDIAELASIINDLHIWYRVSAEESDGKRHS</sequence>
<evidence type="ECO:0008006" key="3">
    <source>
        <dbReference type="Google" id="ProtNLM"/>
    </source>
</evidence>
<evidence type="ECO:0000313" key="1">
    <source>
        <dbReference type="EMBL" id="RUT27952.1"/>
    </source>
</evidence>
<proteinExistence type="predicted"/>
<keyword evidence="2" id="KW-1185">Reference proteome</keyword>
<gene>
    <name evidence="1" type="ORF">EJP77_19155</name>
</gene>
<organism evidence="1 2">
    <name type="scientific">Paenibacillus zeisoli</name>
    <dbReference type="NCBI Taxonomy" id="2496267"/>
    <lineage>
        <taxon>Bacteria</taxon>
        <taxon>Bacillati</taxon>
        <taxon>Bacillota</taxon>
        <taxon>Bacilli</taxon>
        <taxon>Bacillales</taxon>
        <taxon>Paenibacillaceae</taxon>
        <taxon>Paenibacillus</taxon>
    </lineage>
</organism>
<name>A0A3S1B5X2_9BACL</name>